<proteinExistence type="predicted"/>
<protein>
    <submittedName>
        <fullName evidence="1">Uncharacterized protein</fullName>
    </submittedName>
</protein>
<dbReference type="EMBL" id="MPTC01000004">
    <property type="protein sequence ID" value="OMD42672.1"/>
    <property type="molecule type" value="Genomic_DNA"/>
</dbReference>
<accession>A0A1R0Y5V0</accession>
<evidence type="ECO:0000313" key="1">
    <source>
        <dbReference type="EMBL" id="OMD42672.1"/>
    </source>
</evidence>
<organism evidence="1 2">
    <name type="scientific">Paenibacillus odorifer</name>
    <dbReference type="NCBI Taxonomy" id="189426"/>
    <lineage>
        <taxon>Bacteria</taxon>
        <taxon>Bacillati</taxon>
        <taxon>Bacillota</taxon>
        <taxon>Bacilli</taxon>
        <taxon>Bacillales</taxon>
        <taxon>Paenibacillaceae</taxon>
        <taxon>Paenibacillus</taxon>
    </lineage>
</organism>
<name>A0A1R0Y5V0_9BACL</name>
<dbReference type="OrthoDB" id="2446958at2"/>
<dbReference type="RefSeq" id="WP_076118175.1">
    <property type="nucleotide sequence ID" value="NZ_MPTC01000004.1"/>
</dbReference>
<dbReference type="AlphaFoldDB" id="A0A1R0Y5V0"/>
<sequence>MNNFESKENFDLGLNSVRSTFDQLEVWYREVNSENKILWEVILEIGSEAVWDKLFNALTDKHRDDSAAFIIKKIRELLERDKYSLALFGLNHLLIITNNEEPSEFDKLSITLILDQMLSMDISDLDEMDRLLIDIMRWMKIASNSKLRGSVHEYLHANHAKVNQLIADTNSPDLILAYLYTLLAFDCYSPMRNMMEYLLDKEWPFLDTKLQEEQFAHFLWMSFYLSMDNVLLRVSKQSDYFVEQANLPEIILYKKYYAAKINRKNDDKTLEDIVALMTRGLIFEEPEKTKLWDEIIRFLQTRVNTSISTPELQTNIKKAEDIWQIKNKTDHCPHCSQSKLVKAKFLVDGFKKKSAQVQKQVMFELLTCERCLKVYTYDILNKNLNLALEPYKCKVKLDPIDYPPKKEVVKPIKTIAKKVVTMPTASITSGYFKWPSTEANESQGQSDREGNFREETDLHRLGYRITGLNRNQRWDVLVRKAIPKITLKEIVYTIARNIRLRKSQAGGKTKFAYAIAEWEHDLKRLKQEYYKSNFTWPQY</sequence>
<dbReference type="Proteomes" id="UP000187439">
    <property type="component" value="Unassembled WGS sequence"/>
</dbReference>
<comment type="caution">
    <text evidence="1">The sequence shown here is derived from an EMBL/GenBank/DDBJ whole genome shotgun (WGS) entry which is preliminary data.</text>
</comment>
<gene>
    <name evidence="1" type="ORF">BSK52_07680</name>
</gene>
<evidence type="ECO:0000313" key="2">
    <source>
        <dbReference type="Proteomes" id="UP000187439"/>
    </source>
</evidence>
<reference evidence="1 2" key="1">
    <citation type="submission" date="2016-10" db="EMBL/GenBank/DDBJ databases">
        <title>Paenibacillus species isolates.</title>
        <authorList>
            <person name="Beno S.M."/>
        </authorList>
    </citation>
    <scope>NUCLEOTIDE SEQUENCE [LARGE SCALE GENOMIC DNA]</scope>
    <source>
        <strain evidence="1 2">FSL H7-0710</strain>
    </source>
</reference>